<dbReference type="SUPFAM" id="SSF52540">
    <property type="entry name" value="P-loop containing nucleoside triphosphate hydrolases"/>
    <property type="match status" value="1"/>
</dbReference>
<dbReference type="Proteomes" id="UP001589607">
    <property type="component" value="Unassembled WGS sequence"/>
</dbReference>
<protein>
    <submittedName>
        <fullName evidence="4">P-loop NTPase fold protein</fullName>
    </submittedName>
</protein>
<evidence type="ECO:0000256" key="1">
    <source>
        <dbReference type="SAM" id="Coils"/>
    </source>
</evidence>
<evidence type="ECO:0000259" key="3">
    <source>
        <dbReference type="Pfam" id="PF07693"/>
    </source>
</evidence>
<evidence type="ECO:0000313" key="4">
    <source>
        <dbReference type="EMBL" id="MFB9098127.1"/>
    </source>
</evidence>
<dbReference type="RefSeq" id="WP_236456210.1">
    <property type="nucleotide sequence ID" value="NZ_CBCSGE010000003.1"/>
</dbReference>
<dbReference type="Pfam" id="PF07693">
    <property type="entry name" value="KAP_NTPase"/>
    <property type="match status" value="2"/>
</dbReference>
<keyword evidence="1" id="KW-0175">Coiled coil</keyword>
<dbReference type="InterPro" id="IPR011646">
    <property type="entry name" value="KAP_P-loop"/>
</dbReference>
<keyword evidence="5" id="KW-1185">Reference proteome</keyword>
<feature type="coiled-coil region" evidence="1">
    <location>
        <begin position="454"/>
        <end position="488"/>
    </location>
</feature>
<dbReference type="EMBL" id="JBHMEY010000067">
    <property type="protein sequence ID" value="MFB9098127.1"/>
    <property type="molecule type" value="Genomic_DNA"/>
</dbReference>
<gene>
    <name evidence="4" type="ORF">ACFFVF_16535</name>
</gene>
<sequence>MRIVENLVELAIGNSPENYDVAIVPWDGKGSLNELIQIALDTYKIDLETLETLNLEKGHAIINENGKTVLFIVTINQGTTTESLKQNLKAAIPLYYEYLLSKKIWLPLLSTGVDGLSFEESYEVTTEILNELKNYINQFDYQFTVSLPNTNEGMVLYKKITKNNKQLRERKTYTIKPSLNIIQSKYKVTFYLVGTHWDDSNQAERFYEEQIWENGNDNDSFYEVVDDVKVGDVLIVKSAFVKNKKSTLRIKAFGIVTENFNTGRKLSVNWINVLEEAYDIEGLGYYRNTIATINQDDLITILTGMGSQNFESLFYDIQLSKNITTLPGILSDSDSGEDYLDISNDTNAFARVIAAKSFEPPLAIALLGKWGSGKSFFMRKLKEDVQLLSKTNPPKGFCEGIAHVHFNAWSYMDANLWASIVTRIFGALNEYINNDESLTKKEKKALEEQLFLKLTLSKEELNDLKNQKASLDNRITALEGDKKTLKKELQDRIDSIKKKTLFDIVKKVNDAFKVQEKIENTLNNNPTFVNSLEKFEKIVPRQYWENPTTFYNELKSIHTFIKAFFQRSKWKTNLLWVLGIAILIFVTPVFTFLINLLLSWQDFTISNKTWVTITIIGGIVTRTIDTYLKLKKQIAPFWTIKEDYENKKANAIFELEQEEKALRLEIENYREEIIQIDQQINTNKELIVTLEFRIKNTLSTEALYTFIEKRANSEDYKKHLGIISLIRKDFEILSGLLTGHQSELVTNEESTEFKKLFHNKKPLERIILYIDDLDRCPEERVVEVLEAVNLLMAFPLFVVVVGIDPRWVKNALIKKHHLQFTGYLDKEEKKTIDVIEASSYLEKIFQIPFHIKSARTENVKTMIRKLGNIQPQFQQLNTETTNVSTSNTVENSKTDDVFDVDTNAPIKTTKIDRKNTLEILRFTEKEIKLLEDMSDIIGNSPRAIKRFVNIYRVIKAHDDFTLHGEDEKEYIILLFLLALAVGKYNHHLKSFEKHIANLENKKHTLSSLNDDLSIIFKEIDSNEKLLSITFEEFNHHYQFIKRFTFKNI</sequence>
<dbReference type="PANTHER" id="PTHR22674:SF6">
    <property type="entry name" value="NTPASE KAP FAMILY P-LOOP DOMAIN-CONTAINING PROTEIN 1"/>
    <property type="match status" value="1"/>
</dbReference>
<feature type="domain" description="KAP NTPase" evidence="3">
    <location>
        <begin position="347"/>
        <end position="499"/>
    </location>
</feature>
<dbReference type="PANTHER" id="PTHR22674">
    <property type="entry name" value="NTPASE, KAP FAMILY P-LOOP DOMAIN-CONTAINING 1"/>
    <property type="match status" value="1"/>
</dbReference>
<reference evidence="4 5" key="1">
    <citation type="submission" date="2024-09" db="EMBL/GenBank/DDBJ databases">
        <authorList>
            <person name="Sun Q."/>
            <person name="Mori K."/>
        </authorList>
    </citation>
    <scope>NUCLEOTIDE SEQUENCE [LARGE SCALE GENOMIC DNA]</scope>
    <source>
        <strain evidence="4 5">CECT 7955</strain>
    </source>
</reference>
<accession>A0ABV5GRW1</accession>
<feature type="transmembrane region" description="Helical" evidence="2">
    <location>
        <begin position="574"/>
        <end position="598"/>
    </location>
</feature>
<keyword evidence="2" id="KW-0472">Membrane</keyword>
<evidence type="ECO:0000313" key="5">
    <source>
        <dbReference type="Proteomes" id="UP001589607"/>
    </source>
</evidence>
<proteinExistence type="predicted"/>
<dbReference type="InterPro" id="IPR052754">
    <property type="entry name" value="NTPase_KAP_P-loop"/>
</dbReference>
<keyword evidence="2" id="KW-1133">Transmembrane helix</keyword>
<feature type="coiled-coil region" evidence="1">
    <location>
        <begin position="981"/>
        <end position="1008"/>
    </location>
</feature>
<feature type="coiled-coil region" evidence="1">
    <location>
        <begin position="641"/>
        <end position="686"/>
    </location>
</feature>
<comment type="caution">
    <text evidence="4">The sequence shown here is derived from an EMBL/GenBank/DDBJ whole genome shotgun (WGS) entry which is preliminary data.</text>
</comment>
<keyword evidence="2" id="KW-0812">Transmembrane</keyword>
<feature type="transmembrane region" description="Helical" evidence="2">
    <location>
        <begin position="610"/>
        <end position="628"/>
    </location>
</feature>
<organism evidence="4 5">
    <name type="scientific">Flavobacterium jumunjinense</name>
    <dbReference type="NCBI Taxonomy" id="998845"/>
    <lineage>
        <taxon>Bacteria</taxon>
        <taxon>Pseudomonadati</taxon>
        <taxon>Bacteroidota</taxon>
        <taxon>Flavobacteriia</taxon>
        <taxon>Flavobacteriales</taxon>
        <taxon>Flavobacteriaceae</taxon>
        <taxon>Flavobacterium</taxon>
    </lineage>
</organism>
<evidence type="ECO:0000256" key="2">
    <source>
        <dbReference type="SAM" id="Phobius"/>
    </source>
</evidence>
<feature type="domain" description="KAP NTPase" evidence="3">
    <location>
        <begin position="679"/>
        <end position="954"/>
    </location>
</feature>
<name>A0ABV5GRW1_9FLAO</name>
<dbReference type="InterPro" id="IPR027417">
    <property type="entry name" value="P-loop_NTPase"/>
</dbReference>